<dbReference type="InterPro" id="IPR036259">
    <property type="entry name" value="MFS_trans_sf"/>
</dbReference>
<sequence length="419" mass="42563">MFTVVALTPEREGSAMTALLERTNTAVRRPFLSRGVGFAGISTAMVAILVAAGAPTPLLPIYQHQWGFPPWVLTLAFGVYAFSLLVSIVVIGSLSDHIGRKPMIIGALALDLVAMLMFLAAPSIGWVIAARVVQGVATGAASSSLSAAVVELAPERFKKLGAQMTSMAPLAGLAIGALFAGVLAEFATDAPFAVWLVLAVLIAALTVFALFTPETATRKPGALASLNPRISLPVRVRGLYWTAVPGIVGGFMTMTLFMGLVPALLVAVFEVRSPILGSLLAAVALGTATAGSALTSQVRPPRLRSTGTSAMIVGAVLFVGSIGATSLTLLWAAAIIGGGGIGLSFAGTTRGLVPEVAPHERAGLFTAIFFVGYLAMGSSAIIAGLFVGVVGAAAAAAGFGVVTAIVTLVGVVAARLDRS</sequence>
<dbReference type="PANTHER" id="PTHR23517">
    <property type="entry name" value="RESISTANCE PROTEIN MDTM, PUTATIVE-RELATED-RELATED"/>
    <property type="match status" value="1"/>
</dbReference>
<keyword evidence="6 7" id="KW-0472">Membrane</keyword>
<proteinExistence type="predicted"/>
<dbReference type="PANTHER" id="PTHR23517:SF13">
    <property type="entry name" value="MAJOR FACILITATOR SUPERFAMILY MFS_1"/>
    <property type="match status" value="1"/>
</dbReference>
<keyword evidence="3" id="KW-1003">Cell membrane</keyword>
<keyword evidence="5 7" id="KW-1133">Transmembrane helix</keyword>
<evidence type="ECO:0000256" key="5">
    <source>
        <dbReference type="ARBA" id="ARBA00022989"/>
    </source>
</evidence>
<evidence type="ECO:0000256" key="7">
    <source>
        <dbReference type="SAM" id="Phobius"/>
    </source>
</evidence>
<dbReference type="InterPro" id="IPR020846">
    <property type="entry name" value="MFS_dom"/>
</dbReference>
<evidence type="ECO:0000259" key="8">
    <source>
        <dbReference type="PROSITE" id="PS50850"/>
    </source>
</evidence>
<evidence type="ECO:0000313" key="10">
    <source>
        <dbReference type="Proteomes" id="UP000481360"/>
    </source>
</evidence>
<dbReference type="Pfam" id="PF07690">
    <property type="entry name" value="MFS_1"/>
    <property type="match status" value="1"/>
</dbReference>
<feature type="transmembrane region" description="Helical" evidence="7">
    <location>
        <begin position="275"/>
        <end position="294"/>
    </location>
</feature>
<comment type="caution">
    <text evidence="9">The sequence shown here is derived from an EMBL/GenBank/DDBJ whole genome shotgun (WGS) entry which is preliminary data.</text>
</comment>
<evidence type="ECO:0000256" key="2">
    <source>
        <dbReference type="ARBA" id="ARBA00022448"/>
    </source>
</evidence>
<feature type="transmembrane region" description="Helical" evidence="7">
    <location>
        <begin position="31"/>
        <end position="51"/>
    </location>
</feature>
<dbReference type="GO" id="GO:0022857">
    <property type="term" value="F:transmembrane transporter activity"/>
    <property type="evidence" value="ECO:0007669"/>
    <property type="project" value="InterPro"/>
</dbReference>
<accession>A0A7C9RWD4</accession>
<keyword evidence="10" id="KW-1185">Reference proteome</keyword>
<feature type="transmembrane region" description="Helical" evidence="7">
    <location>
        <begin position="71"/>
        <end position="92"/>
    </location>
</feature>
<organism evidence="9 10">
    <name type="scientific">Lentzea alba</name>
    <dbReference type="NCBI Taxonomy" id="2714351"/>
    <lineage>
        <taxon>Bacteria</taxon>
        <taxon>Bacillati</taxon>
        <taxon>Actinomycetota</taxon>
        <taxon>Actinomycetes</taxon>
        <taxon>Pseudonocardiales</taxon>
        <taxon>Pseudonocardiaceae</taxon>
        <taxon>Lentzea</taxon>
    </lineage>
</organism>
<keyword evidence="4 7" id="KW-0812">Transmembrane</keyword>
<feature type="transmembrane region" description="Helical" evidence="7">
    <location>
        <begin position="364"/>
        <end position="387"/>
    </location>
</feature>
<protein>
    <submittedName>
        <fullName evidence="9">MFS transporter</fullName>
    </submittedName>
</protein>
<feature type="transmembrane region" description="Helical" evidence="7">
    <location>
        <begin position="166"/>
        <end position="186"/>
    </location>
</feature>
<dbReference type="GO" id="GO:0005886">
    <property type="term" value="C:plasma membrane"/>
    <property type="evidence" value="ECO:0007669"/>
    <property type="project" value="UniProtKB-SubCell"/>
</dbReference>
<dbReference type="AlphaFoldDB" id="A0A7C9RWD4"/>
<feature type="transmembrane region" description="Helical" evidence="7">
    <location>
        <begin position="393"/>
        <end position="414"/>
    </location>
</feature>
<feature type="transmembrane region" description="Helical" evidence="7">
    <location>
        <begin position="239"/>
        <end position="269"/>
    </location>
</feature>
<dbReference type="SUPFAM" id="SSF103473">
    <property type="entry name" value="MFS general substrate transporter"/>
    <property type="match status" value="1"/>
</dbReference>
<dbReference type="Proteomes" id="UP000481360">
    <property type="component" value="Unassembled WGS sequence"/>
</dbReference>
<comment type="subcellular location">
    <subcellularLocation>
        <location evidence="1">Cell membrane</location>
        <topology evidence="1">Multi-pass membrane protein</topology>
    </subcellularLocation>
</comment>
<dbReference type="InterPro" id="IPR011701">
    <property type="entry name" value="MFS"/>
</dbReference>
<feature type="transmembrane region" description="Helical" evidence="7">
    <location>
        <begin position="104"/>
        <end position="129"/>
    </location>
</feature>
<evidence type="ECO:0000256" key="3">
    <source>
        <dbReference type="ARBA" id="ARBA00022475"/>
    </source>
</evidence>
<name>A0A7C9RWD4_9PSEU</name>
<evidence type="ECO:0000313" key="9">
    <source>
        <dbReference type="EMBL" id="NGY64529.1"/>
    </source>
</evidence>
<dbReference type="EMBL" id="JAAMPJ010000013">
    <property type="protein sequence ID" value="NGY64529.1"/>
    <property type="molecule type" value="Genomic_DNA"/>
</dbReference>
<feature type="transmembrane region" description="Helical" evidence="7">
    <location>
        <begin position="192"/>
        <end position="211"/>
    </location>
</feature>
<dbReference type="PROSITE" id="PS50850">
    <property type="entry name" value="MFS"/>
    <property type="match status" value="1"/>
</dbReference>
<evidence type="ECO:0000256" key="6">
    <source>
        <dbReference type="ARBA" id="ARBA00023136"/>
    </source>
</evidence>
<dbReference type="Gene3D" id="1.20.1250.20">
    <property type="entry name" value="MFS general substrate transporter like domains"/>
    <property type="match status" value="1"/>
</dbReference>
<evidence type="ECO:0000256" key="1">
    <source>
        <dbReference type="ARBA" id="ARBA00004651"/>
    </source>
</evidence>
<feature type="transmembrane region" description="Helical" evidence="7">
    <location>
        <begin position="330"/>
        <end position="352"/>
    </location>
</feature>
<dbReference type="InterPro" id="IPR050171">
    <property type="entry name" value="MFS_Transporters"/>
</dbReference>
<keyword evidence="2" id="KW-0813">Transport</keyword>
<feature type="domain" description="Major facilitator superfamily (MFS) profile" evidence="8">
    <location>
        <begin position="28"/>
        <end position="419"/>
    </location>
</feature>
<gene>
    <name evidence="9" type="ORF">G7043_37020</name>
</gene>
<evidence type="ECO:0000256" key="4">
    <source>
        <dbReference type="ARBA" id="ARBA00022692"/>
    </source>
</evidence>
<reference evidence="9 10" key="1">
    <citation type="submission" date="2020-03" db="EMBL/GenBank/DDBJ databases">
        <title>Isolation and identification of active actinomycetes.</title>
        <authorList>
            <person name="Sun X."/>
        </authorList>
    </citation>
    <scope>NUCLEOTIDE SEQUENCE [LARGE SCALE GENOMIC DNA]</scope>
    <source>
        <strain evidence="9 10">NEAU-D13</strain>
    </source>
</reference>